<dbReference type="Pfam" id="PF00078">
    <property type="entry name" value="RVT_1"/>
    <property type="match status" value="1"/>
</dbReference>
<reference evidence="2" key="1">
    <citation type="submission" date="2019-08" db="EMBL/GenBank/DDBJ databases">
        <title>The improved chromosome-level genome for the pearl oyster Pinctada fucata martensii using PacBio sequencing and Hi-C.</title>
        <authorList>
            <person name="Zheng Z."/>
        </authorList>
    </citation>
    <scope>NUCLEOTIDE SEQUENCE</scope>
    <source>
        <strain evidence="2">ZZ-2019</strain>
        <tissue evidence="2">Adductor muscle</tissue>
    </source>
</reference>
<organism evidence="2 3">
    <name type="scientific">Pinctada imbricata</name>
    <name type="common">Atlantic pearl-oyster</name>
    <name type="synonym">Pinctada martensii</name>
    <dbReference type="NCBI Taxonomy" id="66713"/>
    <lineage>
        <taxon>Eukaryota</taxon>
        <taxon>Metazoa</taxon>
        <taxon>Spiralia</taxon>
        <taxon>Lophotrochozoa</taxon>
        <taxon>Mollusca</taxon>
        <taxon>Bivalvia</taxon>
        <taxon>Autobranchia</taxon>
        <taxon>Pteriomorphia</taxon>
        <taxon>Pterioida</taxon>
        <taxon>Pterioidea</taxon>
        <taxon>Pteriidae</taxon>
        <taxon>Pinctada</taxon>
    </lineage>
</organism>
<dbReference type="AlphaFoldDB" id="A0AA88YBW1"/>
<evidence type="ECO:0000259" key="1">
    <source>
        <dbReference type="PROSITE" id="PS50878"/>
    </source>
</evidence>
<sequence>NIDHPVESLWTTFKQSSLNILDEHVPSKTTSQRFSQPWITRNIKRLSRKKNKAYRQYRKTHSNHDYSTYKSIKDVVHSECKSRYNDYVNSIVMDDQQKPKRLWSFTKSKRTDACGVAPLKKEGIAYSDAKVKADILNQQFTSVFTTENPNEPLPNLGPSPHHAVPDIKIHQKGVEKLLQQLNPHKASGPDEVSSRLLKETSSQIAPALSLLFQASIHQGQVPNDWKSANITPLFKKGDRSLAVNYRPVSLTSVCSKIMEHIVHSHIIGHLDEHGLLADNQHGFRKRRSTETQLILSVNDLAQSLDVGDQVDCILLDFSKAFDKVPHNRLLMKLQYYGIRGRTHSWISNFLLERTQRVVLDGQSSPSTSVTSGVPQGTVLGPLLFLIFINDLPSSVSSTTRLFADDCLLYRKIKSPEDQVTLQRDHDKLQDWEDQWLMRFNPDKCEVLRVTNRKSPLHAYYTIHGHTLNTVDSAKYLGLTITKNLSWDTHIDRVTKKANSTLAFLRRNISKCPTPIKAQCYSTLVRPTIEYASCVWSPAKRETINKLERVQRRAARFATGDYQRTSSVTAMLQQLQWQPLQVRRETSQVVMLYRIVYNLVDIPADSYLQKTALRTRGHTLRYLVPHTRTTVHKISFFPQAIRL</sequence>
<protein>
    <recommendedName>
        <fullName evidence="1">Reverse transcriptase domain-containing protein</fullName>
    </recommendedName>
</protein>
<dbReference type="PROSITE" id="PS50878">
    <property type="entry name" value="RT_POL"/>
    <property type="match status" value="1"/>
</dbReference>
<feature type="non-terminal residue" evidence="2">
    <location>
        <position position="1"/>
    </location>
</feature>
<evidence type="ECO:0000313" key="3">
    <source>
        <dbReference type="Proteomes" id="UP001186944"/>
    </source>
</evidence>
<keyword evidence="3" id="KW-1185">Reference proteome</keyword>
<dbReference type="InterPro" id="IPR043502">
    <property type="entry name" value="DNA/RNA_pol_sf"/>
</dbReference>
<evidence type="ECO:0000313" key="2">
    <source>
        <dbReference type="EMBL" id="KAK3101818.1"/>
    </source>
</evidence>
<dbReference type="SUPFAM" id="SSF56672">
    <property type="entry name" value="DNA/RNA polymerases"/>
    <property type="match status" value="1"/>
</dbReference>
<gene>
    <name evidence="2" type="ORF">FSP39_006589</name>
</gene>
<dbReference type="InterPro" id="IPR000477">
    <property type="entry name" value="RT_dom"/>
</dbReference>
<dbReference type="PANTHER" id="PTHR33332">
    <property type="entry name" value="REVERSE TRANSCRIPTASE DOMAIN-CONTAINING PROTEIN"/>
    <property type="match status" value="1"/>
</dbReference>
<dbReference type="EMBL" id="VSWD01000005">
    <property type="protein sequence ID" value="KAK3101818.1"/>
    <property type="molecule type" value="Genomic_DNA"/>
</dbReference>
<feature type="domain" description="Reverse transcriptase" evidence="1">
    <location>
        <begin position="214"/>
        <end position="480"/>
    </location>
</feature>
<accession>A0AA88YBW1</accession>
<dbReference type="CDD" id="cd01650">
    <property type="entry name" value="RT_nLTR_like"/>
    <property type="match status" value="1"/>
</dbReference>
<proteinExistence type="predicted"/>
<name>A0AA88YBW1_PINIB</name>
<comment type="caution">
    <text evidence="2">The sequence shown here is derived from an EMBL/GenBank/DDBJ whole genome shotgun (WGS) entry which is preliminary data.</text>
</comment>
<dbReference type="Proteomes" id="UP001186944">
    <property type="component" value="Unassembled WGS sequence"/>
</dbReference>